<proteinExistence type="predicted"/>
<gene>
    <name evidence="2" type="ORF">METZ01_LOCUS210516</name>
</gene>
<dbReference type="AlphaFoldDB" id="A0A382F4V1"/>
<reference evidence="2" key="1">
    <citation type="submission" date="2018-05" db="EMBL/GenBank/DDBJ databases">
        <authorList>
            <person name="Lanie J.A."/>
            <person name="Ng W.-L."/>
            <person name="Kazmierczak K.M."/>
            <person name="Andrzejewski T.M."/>
            <person name="Davidsen T.M."/>
            <person name="Wayne K.J."/>
            <person name="Tettelin H."/>
            <person name="Glass J.I."/>
            <person name="Rusch D."/>
            <person name="Podicherti R."/>
            <person name="Tsui H.-C.T."/>
            <person name="Winkler M.E."/>
        </authorList>
    </citation>
    <scope>NUCLEOTIDE SEQUENCE</scope>
</reference>
<dbReference type="EMBL" id="UINC01047859">
    <property type="protein sequence ID" value="SVB57662.1"/>
    <property type="molecule type" value="Genomic_DNA"/>
</dbReference>
<protein>
    <submittedName>
        <fullName evidence="2">Uncharacterized protein</fullName>
    </submittedName>
</protein>
<feature type="region of interest" description="Disordered" evidence="1">
    <location>
        <begin position="15"/>
        <end position="48"/>
    </location>
</feature>
<name>A0A382F4V1_9ZZZZ</name>
<sequence length="48" mass="5206">MTKFKDIRAAAEARNGGAAALKKKLPRPKSNQALRATGDDRYLSSMSL</sequence>
<evidence type="ECO:0000313" key="2">
    <source>
        <dbReference type="EMBL" id="SVB57662.1"/>
    </source>
</evidence>
<evidence type="ECO:0000256" key="1">
    <source>
        <dbReference type="SAM" id="MobiDB-lite"/>
    </source>
</evidence>
<organism evidence="2">
    <name type="scientific">marine metagenome</name>
    <dbReference type="NCBI Taxonomy" id="408172"/>
    <lineage>
        <taxon>unclassified sequences</taxon>
        <taxon>metagenomes</taxon>
        <taxon>ecological metagenomes</taxon>
    </lineage>
</organism>
<feature type="non-terminal residue" evidence="2">
    <location>
        <position position="48"/>
    </location>
</feature>
<accession>A0A382F4V1</accession>